<dbReference type="Pfam" id="PF04002">
    <property type="entry name" value="RadC"/>
    <property type="match status" value="1"/>
</dbReference>
<evidence type="ECO:0000256" key="4">
    <source>
        <dbReference type="ARBA" id="ARBA00022801"/>
    </source>
</evidence>
<dbReference type="SUPFAM" id="SSF102712">
    <property type="entry name" value="JAB1/MPN domain"/>
    <property type="match status" value="1"/>
</dbReference>
<protein>
    <submittedName>
        <fullName evidence="8">DNA repair protein RadC</fullName>
    </submittedName>
</protein>
<reference evidence="8 9" key="1">
    <citation type="submission" date="2020-08" db="EMBL/GenBank/DDBJ databases">
        <title>A Genomic Blueprint of the Chicken Gut Microbiome.</title>
        <authorList>
            <person name="Gilroy R."/>
            <person name="Ravi A."/>
            <person name="Getino M."/>
            <person name="Pursley I."/>
            <person name="Horton D.L."/>
            <person name="Alikhan N.-F."/>
            <person name="Baker D."/>
            <person name="Gharbi K."/>
            <person name="Hall N."/>
            <person name="Watson M."/>
            <person name="Adriaenssens E.M."/>
            <person name="Foster-Nyarko E."/>
            <person name="Jarju S."/>
            <person name="Secka A."/>
            <person name="Antonio M."/>
            <person name="Oren A."/>
            <person name="Chaudhuri R."/>
            <person name="La Ragione R.M."/>
            <person name="Hildebrand F."/>
            <person name="Pallen M.J."/>
        </authorList>
    </citation>
    <scope>NUCLEOTIDE SEQUENCE [LARGE SCALE GENOMIC DNA]</scope>
    <source>
        <strain evidence="8 9">Sa2BVA9</strain>
    </source>
</reference>
<dbReference type="InterPro" id="IPR020891">
    <property type="entry name" value="UPF0758_CS"/>
</dbReference>
<keyword evidence="6" id="KW-0482">Metalloprotease</keyword>
<dbReference type="InterPro" id="IPR025657">
    <property type="entry name" value="RadC_JAB"/>
</dbReference>
<dbReference type="PROSITE" id="PS01302">
    <property type="entry name" value="UPF0758"/>
    <property type="match status" value="1"/>
</dbReference>
<keyword evidence="5" id="KW-0862">Zinc</keyword>
<dbReference type="InterPro" id="IPR037518">
    <property type="entry name" value="MPN"/>
</dbReference>
<keyword evidence="4" id="KW-0378">Hydrolase</keyword>
<dbReference type="CDD" id="cd08071">
    <property type="entry name" value="MPN_DUF2466"/>
    <property type="match status" value="1"/>
</dbReference>
<keyword evidence="2" id="KW-0645">Protease</keyword>
<name>A0ABR8T692_9BACL</name>
<evidence type="ECO:0000313" key="8">
    <source>
        <dbReference type="EMBL" id="MBD7971283.1"/>
    </source>
</evidence>
<dbReference type="InterPro" id="IPR001405">
    <property type="entry name" value="UPF0758"/>
</dbReference>
<gene>
    <name evidence="8" type="ORF">H9647_24775</name>
</gene>
<comment type="caution">
    <text evidence="8">The sequence shown here is derived from an EMBL/GenBank/DDBJ whole genome shotgun (WGS) entry which is preliminary data.</text>
</comment>
<dbReference type="EMBL" id="JACSQL010000026">
    <property type="protein sequence ID" value="MBD7971283.1"/>
    <property type="molecule type" value="Genomic_DNA"/>
</dbReference>
<evidence type="ECO:0000313" key="9">
    <source>
        <dbReference type="Proteomes" id="UP000608071"/>
    </source>
</evidence>
<sequence length="140" mass="15417">MKVGKVPIEIGKVTSVEDAQQVCRSYLLHEYGGCFPDREVFGAVWLNTKNLISGLEIVSIGSLNATIAHPRELFKSGIIHNASSLIVFHNHPSGDTTPSTEDINVTKRLQEAGDILGIELLDHLILGETNWYSMKQAGRF</sequence>
<proteinExistence type="inferred from homology"/>
<dbReference type="PANTHER" id="PTHR30471:SF3">
    <property type="entry name" value="UPF0758 PROTEIN YEES-RELATED"/>
    <property type="match status" value="1"/>
</dbReference>
<evidence type="ECO:0000256" key="1">
    <source>
        <dbReference type="ARBA" id="ARBA00010243"/>
    </source>
</evidence>
<keyword evidence="3" id="KW-0479">Metal-binding</keyword>
<keyword evidence="9" id="KW-1185">Reference proteome</keyword>
<dbReference type="PROSITE" id="PS50249">
    <property type="entry name" value="MPN"/>
    <property type="match status" value="1"/>
</dbReference>
<evidence type="ECO:0000256" key="5">
    <source>
        <dbReference type="ARBA" id="ARBA00022833"/>
    </source>
</evidence>
<dbReference type="Gene3D" id="3.40.140.10">
    <property type="entry name" value="Cytidine Deaminase, domain 2"/>
    <property type="match status" value="1"/>
</dbReference>
<dbReference type="Proteomes" id="UP000608071">
    <property type="component" value="Unassembled WGS sequence"/>
</dbReference>
<organism evidence="8 9">
    <name type="scientific">Paenibacillus gallinarum</name>
    <dbReference type="NCBI Taxonomy" id="2762232"/>
    <lineage>
        <taxon>Bacteria</taxon>
        <taxon>Bacillati</taxon>
        <taxon>Bacillota</taxon>
        <taxon>Bacilli</taxon>
        <taxon>Bacillales</taxon>
        <taxon>Paenibacillaceae</taxon>
        <taxon>Paenibacillus</taxon>
    </lineage>
</organism>
<evidence type="ECO:0000259" key="7">
    <source>
        <dbReference type="PROSITE" id="PS50249"/>
    </source>
</evidence>
<comment type="similarity">
    <text evidence="1">Belongs to the UPF0758 family.</text>
</comment>
<dbReference type="PANTHER" id="PTHR30471">
    <property type="entry name" value="DNA REPAIR PROTEIN RADC"/>
    <property type="match status" value="1"/>
</dbReference>
<evidence type="ECO:0000256" key="6">
    <source>
        <dbReference type="ARBA" id="ARBA00023049"/>
    </source>
</evidence>
<evidence type="ECO:0000256" key="3">
    <source>
        <dbReference type="ARBA" id="ARBA00022723"/>
    </source>
</evidence>
<accession>A0ABR8T692</accession>
<evidence type="ECO:0000256" key="2">
    <source>
        <dbReference type="ARBA" id="ARBA00022670"/>
    </source>
</evidence>
<feature type="domain" description="MPN" evidence="7">
    <location>
        <begin position="16"/>
        <end position="140"/>
    </location>
</feature>